<dbReference type="GeneID" id="20677223"/>
<dbReference type="Gene3D" id="3.30.930.10">
    <property type="entry name" value="Bira Bifunctional Protein, Domain 2"/>
    <property type="match status" value="1"/>
</dbReference>
<dbReference type="InterPro" id="IPR006195">
    <property type="entry name" value="aa-tRNA-synth_II"/>
</dbReference>
<dbReference type="AlphaFoldDB" id="W4KLS9"/>
<evidence type="ECO:0000313" key="7">
    <source>
        <dbReference type="EMBL" id="ETW86674.1"/>
    </source>
</evidence>
<evidence type="ECO:0000256" key="2">
    <source>
        <dbReference type="ARBA" id="ARBA00012815"/>
    </source>
</evidence>
<dbReference type="InterPro" id="IPR004154">
    <property type="entry name" value="Anticodon-bd"/>
</dbReference>
<dbReference type="Proteomes" id="UP000030671">
    <property type="component" value="Unassembled WGS sequence"/>
</dbReference>
<dbReference type="Gene3D" id="3.40.50.800">
    <property type="entry name" value="Anticodon-binding domain"/>
    <property type="match status" value="1"/>
</dbReference>
<comment type="similarity">
    <text evidence="1">Belongs to the class-II aminoacyl-tRNA synthetase family.</text>
</comment>
<feature type="region of interest" description="Disordered" evidence="5">
    <location>
        <begin position="363"/>
        <end position="404"/>
    </location>
</feature>
<dbReference type="InParanoid" id="W4KLS9"/>
<dbReference type="CDD" id="cd00773">
    <property type="entry name" value="HisRS-like_core"/>
    <property type="match status" value="1"/>
</dbReference>
<evidence type="ECO:0000256" key="1">
    <source>
        <dbReference type="ARBA" id="ARBA00008226"/>
    </source>
</evidence>
<keyword evidence="3" id="KW-0547">Nucleotide-binding</keyword>
<evidence type="ECO:0000256" key="4">
    <source>
        <dbReference type="ARBA" id="ARBA00047639"/>
    </source>
</evidence>
<dbReference type="GO" id="GO:0032543">
    <property type="term" value="P:mitochondrial translation"/>
    <property type="evidence" value="ECO:0007669"/>
    <property type="project" value="TreeGrafter"/>
</dbReference>
<dbReference type="FunCoup" id="W4KLS9">
    <property type="interactions" value="549"/>
</dbReference>
<feature type="domain" description="Aminoacyl-transfer RNA synthetases class-II family profile" evidence="6">
    <location>
        <begin position="84"/>
        <end position="451"/>
    </location>
</feature>
<dbReference type="RefSeq" id="XP_009540674.1">
    <property type="nucleotide sequence ID" value="XM_009542379.1"/>
</dbReference>
<dbReference type="GO" id="GO:0005739">
    <property type="term" value="C:mitochondrion"/>
    <property type="evidence" value="ECO:0007669"/>
    <property type="project" value="TreeGrafter"/>
</dbReference>
<dbReference type="GO" id="GO:0003723">
    <property type="term" value="F:RNA binding"/>
    <property type="evidence" value="ECO:0007669"/>
    <property type="project" value="TreeGrafter"/>
</dbReference>
<dbReference type="GO" id="GO:0006427">
    <property type="term" value="P:histidyl-tRNA aminoacylation"/>
    <property type="evidence" value="ECO:0007669"/>
    <property type="project" value="TreeGrafter"/>
</dbReference>
<dbReference type="SUPFAM" id="SSF55681">
    <property type="entry name" value="Class II aaRS and biotin synthetases"/>
    <property type="match status" value="1"/>
</dbReference>
<evidence type="ECO:0000313" key="8">
    <source>
        <dbReference type="Proteomes" id="UP000030671"/>
    </source>
</evidence>
<protein>
    <recommendedName>
        <fullName evidence="2">histidine--tRNA ligase</fullName>
        <ecNumber evidence="2">6.1.1.21</ecNumber>
    </recommendedName>
</protein>
<dbReference type="InterPro" id="IPR045864">
    <property type="entry name" value="aa-tRNA-synth_II/BPL/LPL"/>
</dbReference>
<dbReference type="GO" id="GO:0004821">
    <property type="term" value="F:histidine-tRNA ligase activity"/>
    <property type="evidence" value="ECO:0007669"/>
    <property type="project" value="UniProtKB-EC"/>
</dbReference>
<dbReference type="PROSITE" id="PS50862">
    <property type="entry name" value="AA_TRNA_LIGASE_II"/>
    <property type="match status" value="1"/>
</dbReference>
<dbReference type="eggNOG" id="KOG1936">
    <property type="taxonomic scope" value="Eukaryota"/>
</dbReference>
<dbReference type="EC" id="6.1.1.21" evidence="2"/>
<evidence type="ECO:0000259" key="6">
    <source>
        <dbReference type="PROSITE" id="PS50862"/>
    </source>
</evidence>
<sequence>MSTPEAINAEIATQTELFNKLRLENAEPAALEETRKKLGELKKSLALLKNAAGGSKDAGKKKERLLLKTPKGTRDYGPGEMFCREHVQRIVRECFVLYGGCELDTPVFERKDILAGKYGEDAKLIFDLEDQGGEQLALRYDHTVPLARYLAMGGATNTQSKLFQVGKVYRRDNPVMSKGRMREFSQADFDISGQWDSMIPDAEVISLLCTLLSRLDVGEFTIKLNHRKILDGIFEVCGVPPEKIRPISSAVDKLDKLPWAEVKKEMTEEKGLDPASADKIGEYVKHKGGRALLDQLFADTTLTANASAKQGLDEMATLFTFLDIYKVSDKISFDLSLARGLDYYTGIIYEAIVEASAPPGFKTPDATATAEPSPPAPAAPPKKKIKKPTPAAADGEDEEIDESQVGVGSIAAGGRYDNLVGMFTSAAAGESKKGMPCVGVSIGLDRIFAIVWPRWIERGMRSKEVMAYVMAAGDGLIKERMELVQELREAGIWTDFLAKNKPKLPAQFAAGERDEVPFAIILGGDEIKAGLVTVKQQRWEIVEGKKAKVESADKGTQMRRSELVQWLKESQTFKEWSNGRLI</sequence>
<evidence type="ECO:0000256" key="5">
    <source>
        <dbReference type="SAM" id="MobiDB-lite"/>
    </source>
</evidence>
<dbReference type="EMBL" id="KI925454">
    <property type="protein sequence ID" value="ETW86674.1"/>
    <property type="molecule type" value="Genomic_DNA"/>
</dbReference>
<dbReference type="InterPro" id="IPR036621">
    <property type="entry name" value="Anticodon-bd_dom_sf"/>
</dbReference>
<dbReference type="GO" id="GO:0000166">
    <property type="term" value="F:nucleotide binding"/>
    <property type="evidence" value="ECO:0007669"/>
    <property type="project" value="UniProtKB-KW"/>
</dbReference>
<accession>W4KLS9</accession>
<organism evidence="7 8">
    <name type="scientific">Heterobasidion irregulare (strain TC 32-1)</name>
    <dbReference type="NCBI Taxonomy" id="747525"/>
    <lineage>
        <taxon>Eukaryota</taxon>
        <taxon>Fungi</taxon>
        <taxon>Dikarya</taxon>
        <taxon>Basidiomycota</taxon>
        <taxon>Agaricomycotina</taxon>
        <taxon>Agaricomycetes</taxon>
        <taxon>Russulales</taxon>
        <taxon>Bondarzewiaceae</taxon>
        <taxon>Heterobasidion</taxon>
        <taxon>Heterobasidion annosum species complex</taxon>
    </lineage>
</organism>
<dbReference type="Pfam" id="PF13393">
    <property type="entry name" value="tRNA-synt_His"/>
    <property type="match status" value="1"/>
</dbReference>
<dbReference type="GO" id="GO:0005829">
    <property type="term" value="C:cytosol"/>
    <property type="evidence" value="ECO:0007669"/>
    <property type="project" value="TreeGrafter"/>
</dbReference>
<dbReference type="OrthoDB" id="1906957at2759"/>
<dbReference type="SUPFAM" id="SSF52954">
    <property type="entry name" value="Class II aaRS ABD-related"/>
    <property type="match status" value="1"/>
</dbReference>
<gene>
    <name evidence="7" type="ORF">HETIRDRAFT_468302</name>
</gene>
<dbReference type="Pfam" id="PF03129">
    <property type="entry name" value="HGTP_anticodon"/>
    <property type="match status" value="1"/>
</dbReference>
<evidence type="ECO:0000256" key="3">
    <source>
        <dbReference type="ARBA" id="ARBA00022741"/>
    </source>
</evidence>
<dbReference type="KEGG" id="hir:HETIRDRAFT_468302"/>
<dbReference type="PANTHER" id="PTHR11476">
    <property type="entry name" value="HISTIDYL-TRNA SYNTHETASE"/>
    <property type="match status" value="1"/>
</dbReference>
<dbReference type="STRING" id="747525.W4KLS9"/>
<comment type="catalytic activity">
    <reaction evidence="4">
        <text>tRNA(His) + L-histidine + ATP = L-histidyl-tRNA(His) + AMP + diphosphate + H(+)</text>
        <dbReference type="Rhea" id="RHEA:17313"/>
        <dbReference type="Rhea" id="RHEA-COMP:9665"/>
        <dbReference type="Rhea" id="RHEA-COMP:9689"/>
        <dbReference type="ChEBI" id="CHEBI:15378"/>
        <dbReference type="ChEBI" id="CHEBI:30616"/>
        <dbReference type="ChEBI" id="CHEBI:33019"/>
        <dbReference type="ChEBI" id="CHEBI:57595"/>
        <dbReference type="ChEBI" id="CHEBI:78442"/>
        <dbReference type="ChEBI" id="CHEBI:78527"/>
        <dbReference type="ChEBI" id="CHEBI:456215"/>
        <dbReference type="EC" id="6.1.1.21"/>
    </reaction>
</comment>
<dbReference type="PANTHER" id="PTHR11476:SF7">
    <property type="entry name" value="HISTIDINE--TRNA LIGASE"/>
    <property type="match status" value="1"/>
</dbReference>
<dbReference type="InterPro" id="IPR041715">
    <property type="entry name" value="HisRS-like_core"/>
</dbReference>
<dbReference type="HOGENOM" id="CLU_025113_4_0_1"/>
<proteinExistence type="inferred from homology"/>
<reference evidence="7 8" key="1">
    <citation type="journal article" date="2012" name="New Phytol.">
        <title>Insight into trade-off between wood decay and parasitism from the genome of a fungal forest pathogen.</title>
        <authorList>
            <person name="Olson A."/>
            <person name="Aerts A."/>
            <person name="Asiegbu F."/>
            <person name="Belbahri L."/>
            <person name="Bouzid O."/>
            <person name="Broberg A."/>
            <person name="Canback B."/>
            <person name="Coutinho P.M."/>
            <person name="Cullen D."/>
            <person name="Dalman K."/>
            <person name="Deflorio G."/>
            <person name="van Diepen L.T."/>
            <person name="Dunand C."/>
            <person name="Duplessis S."/>
            <person name="Durling M."/>
            <person name="Gonthier P."/>
            <person name="Grimwood J."/>
            <person name="Fossdal C.G."/>
            <person name="Hansson D."/>
            <person name="Henrissat B."/>
            <person name="Hietala A."/>
            <person name="Himmelstrand K."/>
            <person name="Hoffmeister D."/>
            <person name="Hogberg N."/>
            <person name="James T.Y."/>
            <person name="Karlsson M."/>
            <person name="Kohler A."/>
            <person name="Kues U."/>
            <person name="Lee Y.H."/>
            <person name="Lin Y.C."/>
            <person name="Lind M."/>
            <person name="Lindquist E."/>
            <person name="Lombard V."/>
            <person name="Lucas S."/>
            <person name="Lunden K."/>
            <person name="Morin E."/>
            <person name="Murat C."/>
            <person name="Park J."/>
            <person name="Raffaello T."/>
            <person name="Rouze P."/>
            <person name="Salamov A."/>
            <person name="Schmutz J."/>
            <person name="Solheim H."/>
            <person name="Stahlberg J."/>
            <person name="Velez H."/>
            <person name="de Vries R.P."/>
            <person name="Wiebenga A."/>
            <person name="Woodward S."/>
            <person name="Yakovlev I."/>
            <person name="Garbelotto M."/>
            <person name="Martin F."/>
            <person name="Grigoriev I.V."/>
            <person name="Stenlid J."/>
        </authorList>
    </citation>
    <scope>NUCLEOTIDE SEQUENCE [LARGE SCALE GENOMIC DNA]</scope>
    <source>
        <strain evidence="7 8">TC 32-1</strain>
    </source>
</reference>
<keyword evidence="8" id="KW-1185">Reference proteome</keyword>
<name>W4KLS9_HETIT</name>